<reference evidence="1" key="1">
    <citation type="journal article" date="2013" name="Environ. Microbiol.">
        <title>Microbiota from the distal guts of lean and obese adolescents exhibit partial functional redundancy besides clear differences in community structure.</title>
        <authorList>
            <person name="Ferrer M."/>
            <person name="Ruiz A."/>
            <person name="Lanza F."/>
            <person name="Haange S.B."/>
            <person name="Oberbach A."/>
            <person name="Till H."/>
            <person name="Bargiela R."/>
            <person name="Campoy C."/>
            <person name="Segura M.T."/>
            <person name="Richter M."/>
            <person name="von Bergen M."/>
            <person name="Seifert J."/>
            <person name="Suarez A."/>
        </authorList>
    </citation>
    <scope>NUCLEOTIDE SEQUENCE</scope>
</reference>
<dbReference type="EMBL" id="AJWY01005207">
    <property type="protein sequence ID" value="EKC70262.1"/>
    <property type="molecule type" value="Genomic_DNA"/>
</dbReference>
<accession>K1TAR4</accession>
<evidence type="ECO:0000313" key="1">
    <source>
        <dbReference type="EMBL" id="EKC70262.1"/>
    </source>
</evidence>
<dbReference type="AlphaFoldDB" id="K1TAR4"/>
<comment type="caution">
    <text evidence="1">The sequence shown here is derived from an EMBL/GenBank/DDBJ whole genome shotgun (WGS) entry which is preliminary data.</text>
</comment>
<feature type="non-terminal residue" evidence="1">
    <location>
        <position position="1"/>
    </location>
</feature>
<sequence>DLVFYIVRPSNLGVLPANAIYARIEALKNVLSTQANIELLALNSRESFTQNRAFYHDRLQQETNPEIRHLLEQDRQHLDEMQVEMKLAREFYLVVRLKNEKRETVYSLLSTIEESLHKSGLPVRRAGREDLKRILALYFEENTTSERMEDYDGQRFLEG</sequence>
<gene>
    <name evidence="1" type="ORF">LEA_07875</name>
</gene>
<name>K1TAR4_9ZZZZ</name>
<proteinExistence type="predicted"/>
<organism evidence="1">
    <name type="scientific">human gut metagenome</name>
    <dbReference type="NCBI Taxonomy" id="408170"/>
    <lineage>
        <taxon>unclassified sequences</taxon>
        <taxon>metagenomes</taxon>
        <taxon>organismal metagenomes</taxon>
    </lineage>
</organism>
<protein>
    <submittedName>
        <fullName evidence="1">Uncharacterized protein</fullName>
    </submittedName>
</protein>